<organism evidence="1 2">
    <name type="scientific">Panagrolaimus sp. JU765</name>
    <dbReference type="NCBI Taxonomy" id="591449"/>
    <lineage>
        <taxon>Eukaryota</taxon>
        <taxon>Metazoa</taxon>
        <taxon>Ecdysozoa</taxon>
        <taxon>Nematoda</taxon>
        <taxon>Chromadorea</taxon>
        <taxon>Rhabditida</taxon>
        <taxon>Tylenchina</taxon>
        <taxon>Panagrolaimomorpha</taxon>
        <taxon>Panagrolaimoidea</taxon>
        <taxon>Panagrolaimidae</taxon>
        <taxon>Panagrolaimus</taxon>
    </lineage>
</organism>
<dbReference type="Proteomes" id="UP000887576">
    <property type="component" value="Unplaced"/>
</dbReference>
<accession>A0AC34PX76</accession>
<dbReference type="WBParaSite" id="JU765_v2.g10863.t1">
    <property type="protein sequence ID" value="JU765_v2.g10863.t1"/>
    <property type="gene ID" value="JU765_v2.g10863"/>
</dbReference>
<evidence type="ECO:0000313" key="1">
    <source>
        <dbReference type="Proteomes" id="UP000887576"/>
    </source>
</evidence>
<sequence length="157" mass="17601">MKENIKRCGASVLKSSSNFFASIVQRVLEHDYDFDAIQFSFQFRPTLQDVIVENANPPVVPSIFEAPVPEQDNFMGVDAFDGEFDEVNQNPPIAEVPEQDNFMDFDAFDGEFDEVNQNPPIAEVPANAMVDGGPIEDPNVEEVFVPGNEIEFQNNRL</sequence>
<protein>
    <submittedName>
        <fullName evidence="2">Uncharacterized protein</fullName>
    </submittedName>
</protein>
<name>A0AC34PX76_9BILA</name>
<proteinExistence type="predicted"/>
<reference evidence="2" key="1">
    <citation type="submission" date="2022-11" db="UniProtKB">
        <authorList>
            <consortium name="WormBaseParasite"/>
        </authorList>
    </citation>
    <scope>IDENTIFICATION</scope>
</reference>
<evidence type="ECO:0000313" key="2">
    <source>
        <dbReference type="WBParaSite" id="JU765_v2.g10863.t1"/>
    </source>
</evidence>